<comment type="caution">
    <text evidence="12">The sequence shown here is derived from an EMBL/GenBank/DDBJ whole genome shotgun (WGS) entry which is preliminary data.</text>
</comment>
<feature type="binding site" evidence="10">
    <location>
        <position position="63"/>
    </location>
    <ligand>
        <name>GTP</name>
        <dbReference type="ChEBI" id="CHEBI:37565"/>
    </ligand>
</feature>
<comment type="catalytic activity">
    <reaction evidence="10">
        <text>GTP + AH2 + S-adenosyl-L-methionine = (8S)-3',8-cyclo-7,8-dihydroguanosine 5'-triphosphate + 5'-deoxyadenosine + L-methionine + A + H(+)</text>
        <dbReference type="Rhea" id="RHEA:49576"/>
        <dbReference type="ChEBI" id="CHEBI:13193"/>
        <dbReference type="ChEBI" id="CHEBI:15378"/>
        <dbReference type="ChEBI" id="CHEBI:17319"/>
        <dbReference type="ChEBI" id="CHEBI:17499"/>
        <dbReference type="ChEBI" id="CHEBI:37565"/>
        <dbReference type="ChEBI" id="CHEBI:57844"/>
        <dbReference type="ChEBI" id="CHEBI:59789"/>
        <dbReference type="ChEBI" id="CHEBI:131766"/>
        <dbReference type="EC" id="4.1.99.22"/>
    </reaction>
</comment>
<evidence type="ECO:0000259" key="11">
    <source>
        <dbReference type="PROSITE" id="PS51918"/>
    </source>
</evidence>
<keyword evidence="9 10" id="KW-0456">Lyase</keyword>
<dbReference type="PANTHER" id="PTHR22960:SF28">
    <property type="entry name" value="GTP 3',8-CYCLASE"/>
    <property type="match status" value="1"/>
</dbReference>
<feature type="binding site" evidence="10">
    <location>
        <position position="67"/>
    </location>
    <ligand>
        <name>S-adenosyl-L-methionine</name>
        <dbReference type="ChEBI" id="CHEBI:59789"/>
    </ligand>
</feature>
<feature type="binding site" evidence="10">
    <location>
        <position position="28"/>
    </location>
    <ligand>
        <name>[4Fe-4S] cluster</name>
        <dbReference type="ChEBI" id="CHEBI:49883"/>
        <label>1</label>
        <note>4Fe-4S-S-AdoMet</note>
    </ligand>
</feature>
<dbReference type="CDD" id="cd21117">
    <property type="entry name" value="Twitch_MoaA"/>
    <property type="match status" value="1"/>
</dbReference>
<evidence type="ECO:0000256" key="6">
    <source>
        <dbReference type="ARBA" id="ARBA00023014"/>
    </source>
</evidence>
<dbReference type="SFLD" id="SFLDG01067">
    <property type="entry name" value="SPASM/twitch_domain_containing"/>
    <property type="match status" value="1"/>
</dbReference>
<dbReference type="Gene3D" id="3.20.20.70">
    <property type="entry name" value="Aldolase class I"/>
    <property type="match status" value="1"/>
</dbReference>
<dbReference type="InterPro" id="IPR013785">
    <property type="entry name" value="Aldolase_TIM"/>
</dbReference>
<feature type="binding site" evidence="10">
    <location>
        <position position="155"/>
    </location>
    <ligand>
        <name>GTP</name>
        <dbReference type="ChEBI" id="CHEBI:37565"/>
    </ligand>
</feature>
<gene>
    <name evidence="10 12" type="primary">moaA</name>
    <name evidence="12" type="ORF">L2764_11535</name>
</gene>
<dbReference type="InterPro" id="IPR007197">
    <property type="entry name" value="rSAM"/>
</dbReference>
<feature type="binding site" evidence="10">
    <location>
        <position position="252"/>
    </location>
    <ligand>
        <name>[4Fe-4S] cluster</name>
        <dbReference type="ChEBI" id="CHEBI:49883"/>
        <label>2</label>
        <note>4Fe-4S-substrate</note>
    </ligand>
</feature>
<keyword evidence="13" id="KW-1185">Reference proteome</keyword>
<dbReference type="InterPro" id="IPR006638">
    <property type="entry name" value="Elp3/MiaA/NifB-like_rSAM"/>
</dbReference>
<keyword evidence="8 10" id="KW-0501">Molybdenum cofactor biosynthesis</keyword>
<evidence type="ECO:0000256" key="5">
    <source>
        <dbReference type="ARBA" id="ARBA00023004"/>
    </source>
</evidence>
<keyword evidence="5 10" id="KW-0408">Iron</keyword>
<feature type="binding site" evidence="10">
    <location>
        <begin position="257"/>
        <end position="259"/>
    </location>
    <ligand>
        <name>GTP</name>
        <dbReference type="ChEBI" id="CHEBI:37565"/>
    </ligand>
</feature>
<dbReference type="PROSITE" id="PS51918">
    <property type="entry name" value="RADICAL_SAM"/>
    <property type="match status" value="1"/>
</dbReference>
<dbReference type="RefSeq" id="WP_248940370.1">
    <property type="nucleotide sequence ID" value="NZ_JAKIKS010000039.1"/>
</dbReference>
<keyword evidence="7 10" id="KW-0342">GTP-binding</keyword>
<comment type="subunit">
    <text evidence="10">Monomer and homodimer.</text>
</comment>
<evidence type="ECO:0000256" key="3">
    <source>
        <dbReference type="ARBA" id="ARBA00022723"/>
    </source>
</evidence>
<dbReference type="CDD" id="cd01335">
    <property type="entry name" value="Radical_SAM"/>
    <property type="match status" value="1"/>
</dbReference>
<evidence type="ECO:0000256" key="1">
    <source>
        <dbReference type="ARBA" id="ARBA00022485"/>
    </source>
</evidence>
<feature type="binding site" evidence="10">
    <location>
        <position position="21"/>
    </location>
    <ligand>
        <name>[4Fe-4S] cluster</name>
        <dbReference type="ChEBI" id="CHEBI:49883"/>
        <label>1</label>
        <note>4Fe-4S-S-AdoMet</note>
    </ligand>
</feature>
<dbReference type="NCBIfam" id="TIGR02666">
    <property type="entry name" value="moaA"/>
    <property type="match status" value="1"/>
</dbReference>
<feature type="binding site" evidence="10">
    <location>
        <position position="118"/>
    </location>
    <ligand>
        <name>S-adenosyl-L-methionine</name>
        <dbReference type="ChEBI" id="CHEBI:59789"/>
    </ligand>
</feature>
<protein>
    <recommendedName>
        <fullName evidence="10">GTP 3',8-cyclase</fullName>
        <ecNumber evidence="10">4.1.99.22</ecNumber>
    </recommendedName>
    <alternativeName>
        <fullName evidence="10">Molybdenum cofactor biosynthesis protein A</fullName>
    </alternativeName>
</protein>
<comment type="function">
    <text evidence="10">Catalyzes the cyclization of GTP to (8S)-3',8-cyclo-7,8-dihydroguanosine 5'-triphosphate.</text>
</comment>
<feature type="binding site" evidence="10">
    <location>
        <position position="25"/>
    </location>
    <ligand>
        <name>[4Fe-4S] cluster</name>
        <dbReference type="ChEBI" id="CHEBI:49883"/>
        <label>1</label>
        <note>4Fe-4S-S-AdoMet</note>
    </ligand>
</feature>
<feature type="binding site" evidence="10">
    <location>
        <position position="269"/>
    </location>
    <ligand>
        <name>[4Fe-4S] cluster</name>
        <dbReference type="ChEBI" id="CHEBI:49883"/>
        <label>2</label>
        <note>4Fe-4S-substrate</note>
    </ligand>
</feature>
<accession>A0ABT0LBK1</accession>
<dbReference type="SMART" id="SM00729">
    <property type="entry name" value="Elp3"/>
    <property type="match status" value="1"/>
</dbReference>
<dbReference type="Proteomes" id="UP001203423">
    <property type="component" value="Unassembled WGS sequence"/>
</dbReference>
<keyword evidence="1 10" id="KW-0004">4Fe-4S</keyword>
<evidence type="ECO:0000256" key="4">
    <source>
        <dbReference type="ARBA" id="ARBA00022741"/>
    </source>
</evidence>
<organism evidence="12 13">
    <name type="scientific">Shewanella surugensis</name>
    <dbReference type="NCBI Taxonomy" id="212020"/>
    <lineage>
        <taxon>Bacteria</taxon>
        <taxon>Pseudomonadati</taxon>
        <taxon>Pseudomonadota</taxon>
        <taxon>Gammaproteobacteria</taxon>
        <taxon>Alteromonadales</taxon>
        <taxon>Shewanellaceae</taxon>
        <taxon>Shewanella</taxon>
    </lineage>
</organism>
<name>A0ABT0LBK1_9GAMM</name>
<evidence type="ECO:0000313" key="12">
    <source>
        <dbReference type="EMBL" id="MCL1125089.1"/>
    </source>
</evidence>
<comment type="pathway">
    <text evidence="10">Cofactor biosynthesis; molybdopterin biosynthesis.</text>
</comment>
<dbReference type="SFLD" id="SFLDS00029">
    <property type="entry name" value="Radical_SAM"/>
    <property type="match status" value="1"/>
</dbReference>
<evidence type="ECO:0000256" key="10">
    <source>
        <dbReference type="HAMAP-Rule" id="MF_01225"/>
    </source>
</evidence>
<feature type="domain" description="Radical SAM core" evidence="11">
    <location>
        <begin position="5"/>
        <end position="219"/>
    </location>
</feature>
<dbReference type="InterPro" id="IPR010505">
    <property type="entry name" value="MoaA_twitch"/>
</dbReference>
<evidence type="ECO:0000256" key="9">
    <source>
        <dbReference type="ARBA" id="ARBA00023239"/>
    </source>
</evidence>
<dbReference type="EC" id="4.1.99.22" evidence="10"/>
<feature type="binding site" evidence="10">
    <location>
        <position position="189"/>
    </location>
    <ligand>
        <name>S-adenosyl-L-methionine</name>
        <dbReference type="ChEBI" id="CHEBI:59789"/>
    </ligand>
</feature>
<dbReference type="SFLD" id="SFLDG01383">
    <property type="entry name" value="cyclic_pyranopterin_phosphate"/>
    <property type="match status" value="1"/>
</dbReference>
<feature type="binding site" evidence="10">
    <location>
        <position position="94"/>
    </location>
    <ligand>
        <name>GTP</name>
        <dbReference type="ChEBI" id="CHEBI:37565"/>
    </ligand>
</feature>
<dbReference type="PANTHER" id="PTHR22960">
    <property type="entry name" value="MOLYBDOPTERIN COFACTOR SYNTHESIS PROTEIN A"/>
    <property type="match status" value="1"/>
</dbReference>
<dbReference type="GO" id="GO:0061798">
    <property type="term" value="F:GTP 3',8'-cyclase activity"/>
    <property type="evidence" value="ECO:0007669"/>
    <property type="project" value="UniProtKB-EC"/>
</dbReference>
<dbReference type="Pfam" id="PF06463">
    <property type="entry name" value="Mob_synth_C"/>
    <property type="match status" value="1"/>
</dbReference>
<dbReference type="InterPro" id="IPR013483">
    <property type="entry name" value="MoaA"/>
</dbReference>
<dbReference type="HAMAP" id="MF_01225_B">
    <property type="entry name" value="MoaA_B"/>
    <property type="match status" value="1"/>
</dbReference>
<dbReference type="SFLD" id="SFLDG01386">
    <property type="entry name" value="main_SPASM_domain-containing"/>
    <property type="match status" value="1"/>
</dbReference>
<evidence type="ECO:0000256" key="7">
    <source>
        <dbReference type="ARBA" id="ARBA00023134"/>
    </source>
</evidence>
<evidence type="ECO:0000256" key="8">
    <source>
        <dbReference type="ARBA" id="ARBA00023150"/>
    </source>
</evidence>
<sequence length="323" mass="36724">MLSDEIGRQFQYLRLSITDVCNFKCNYCLPEGYDCDGERDFLSMPEFTTLVQAFAQLGMKKIRLTGGEPGLRRELTDIIHLCSRTEGIEQVALTTNGFNLETHIEQWVGAGLTALNVSVDSLDPRLFHAITGHQKLQSILRGLERAEQLGLKKIKLNAVLLKQFNYHQLDDYLAWIKTRNVTIRFIELMETLDNQTFFDENHISGEKIQQYLLQQGWNEVIKPPFSGPAVEFYHNDYVGRIGLIMPYSKDFCAQCNRLRMSATGKLHLCLFGEEGIDLRPQLRNGDLIGTSEAIEAALFDKNKAHQLSQRIVGQTRHLAMLGG</sequence>
<proteinExistence type="inferred from homology"/>
<feature type="binding site" evidence="10">
    <location>
        <position position="255"/>
    </location>
    <ligand>
        <name>[4Fe-4S] cluster</name>
        <dbReference type="ChEBI" id="CHEBI:49883"/>
        <label>2</label>
        <note>4Fe-4S-substrate</note>
    </ligand>
</feature>
<dbReference type="EMBL" id="JAKIKS010000039">
    <property type="protein sequence ID" value="MCL1125089.1"/>
    <property type="molecule type" value="Genomic_DNA"/>
</dbReference>
<comment type="cofactor">
    <cofactor evidence="10">
        <name>[4Fe-4S] cluster</name>
        <dbReference type="ChEBI" id="CHEBI:49883"/>
    </cofactor>
    <text evidence="10">Binds 2 [4Fe-4S] clusters. Binds 1 [4Fe-4S] cluster coordinated with 3 cysteines and an exchangeable S-adenosyl-L-methionine and 1 [4Fe-4S] cluster coordinated with 3 cysteines and the GTP-derived substrate.</text>
</comment>
<dbReference type="Pfam" id="PF04055">
    <property type="entry name" value="Radical_SAM"/>
    <property type="match status" value="1"/>
</dbReference>
<reference evidence="12 13" key="1">
    <citation type="submission" date="2022-01" db="EMBL/GenBank/DDBJ databases">
        <title>Whole genome-based taxonomy of the Shewanellaceae.</title>
        <authorList>
            <person name="Martin-Rodriguez A.J."/>
        </authorList>
    </citation>
    <scope>NUCLEOTIDE SEQUENCE [LARGE SCALE GENOMIC DNA]</scope>
    <source>
        <strain evidence="12 13">DSM 17177</strain>
    </source>
</reference>
<evidence type="ECO:0000256" key="2">
    <source>
        <dbReference type="ARBA" id="ARBA00022691"/>
    </source>
</evidence>
<dbReference type="InterPro" id="IPR040064">
    <property type="entry name" value="MoaA-like"/>
</dbReference>
<dbReference type="InterPro" id="IPR058240">
    <property type="entry name" value="rSAM_sf"/>
</dbReference>
<dbReference type="SUPFAM" id="SSF102114">
    <property type="entry name" value="Radical SAM enzymes"/>
    <property type="match status" value="1"/>
</dbReference>
<feature type="binding site" evidence="10">
    <location>
        <position position="14"/>
    </location>
    <ligand>
        <name>GTP</name>
        <dbReference type="ChEBI" id="CHEBI:37565"/>
    </ligand>
</feature>
<keyword evidence="2 10" id="KW-0949">S-adenosyl-L-methionine</keyword>
<evidence type="ECO:0000313" key="13">
    <source>
        <dbReference type="Proteomes" id="UP001203423"/>
    </source>
</evidence>
<keyword evidence="6 10" id="KW-0411">Iron-sulfur</keyword>
<dbReference type="InterPro" id="IPR050105">
    <property type="entry name" value="MoCo_biosynth_MoaA/MoaC"/>
</dbReference>
<keyword evidence="3 10" id="KW-0479">Metal-binding</keyword>
<comment type="similarity">
    <text evidence="10">Belongs to the radical SAM superfamily. MoaA family.</text>
</comment>
<keyword evidence="4 10" id="KW-0547">Nucleotide-binding</keyword>
<feature type="binding site" evidence="10">
    <location>
        <position position="27"/>
    </location>
    <ligand>
        <name>S-adenosyl-L-methionine</name>
        <dbReference type="ChEBI" id="CHEBI:59789"/>
    </ligand>
</feature>